<evidence type="ECO:0000256" key="1">
    <source>
        <dbReference type="ARBA" id="ARBA00004613"/>
    </source>
</evidence>
<dbReference type="RefSeq" id="XP_004348836.2">
    <property type="nucleotide sequence ID" value="XM_004348786.2"/>
</dbReference>
<keyword evidence="7" id="KW-0067">ATP-binding</keyword>
<dbReference type="InterPro" id="IPR001245">
    <property type="entry name" value="Ser-Thr/Tyr_kinase_cat_dom"/>
</dbReference>
<keyword evidence="4" id="KW-0808">Transferase</keyword>
<dbReference type="STRING" id="595528.A0A0D2X1I0"/>
<dbReference type="AlphaFoldDB" id="A0A0D2X1I0"/>
<feature type="domain" description="Sushi" evidence="13">
    <location>
        <begin position="522"/>
        <end position="583"/>
    </location>
</feature>
<name>A0A0D2X1I0_CAPO3</name>
<evidence type="ECO:0000259" key="12">
    <source>
        <dbReference type="PROSITE" id="PS50011"/>
    </source>
</evidence>
<dbReference type="PROSITE" id="PS00109">
    <property type="entry name" value="PROTEIN_KINASE_TYR"/>
    <property type="match status" value="1"/>
</dbReference>
<evidence type="ECO:0000256" key="11">
    <source>
        <dbReference type="SAM" id="SignalP"/>
    </source>
</evidence>
<evidence type="ECO:0000313" key="14">
    <source>
        <dbReference type="EMBL" id="KJE90844.1"/>
    </source>
</evidence>
<gene>
    <name evidence="14" type="ORF">CAOG_002086</name>
</gene>
<dbReference type="PANTHER" id="PTHR24416:SF611">
    <property type="entry name" value="TYROSINE-PROTEIN KINASE TRANSMEMBRANE RECEPTOR ROR"/>
    <property type="match status" value="1"/>
</dbReference>
<dbReference type="GO" id="GO:0005886">
    <property type="term" value="C:plasma membrane"/>
    <property type="evidence" value="ECO:0007669"/>
    <property type="project" value="TreeGrafter"/>
</dbReference>
<dbReference type="GO" id="GO:0043235">
    <property type="term" value="C:receptor complex"/>
    <property type="evidence" value="ECO:0007669"/>
    <property type="project" value="TreeGrafter"/>
</dbReference>
<feature type="domain" description="Sushi" evidence="13">
    <location>
        <begin position="394"/>
        <end position="458"/>
    </location>
</feature>
<accession>A0A0D2X1I0</accession>
<dbReference type="PANTHER" id="PTHR24416">
    <property type="entry name" value="TYROSINE-PROTEIN KINASE RECEPTOR"/>
    <property type="match status" value="1"/>
</dbReference>
<dbReference type="PRINTS" id="PR00109">
    <property type="entry name" value="TYRKINASE"/>
</dbReference>
<keyword evidence="9" id="KW-1015">Disulfide bond</keyword>
<dbReference type="InterPro" id="IPR020635">
    <property type="entry name" value="Tyr_kinase_cat_dom"/>
</dbReference>
<reference evidence="15" key="1">
    <citation type="submission" date="2011-02" db="EMBL/GenBank/DDBJ databases">
        <title>The Genome Sequence of Capsaspora owczarzaki ATCC 30864.</title>
        <authorList>
            <person name="Russ C."/>
            <person name="Cuomo C."/>
            <person name="Burger G."/>
            <person name="Gray M.W."/>
            <person name="Holland P.W.H."/>
            <person name="King N."/>
            <person name="Lang F.B.F."/>
            <person name="Roger A.J."/>
            <person name="Ruiz-Trillo I."/>
            <person name="Young S.K."/>
            <person name="Zeng Q."/>
            <person name="Gargeya S."/>
            <person name="Alvarado L."/>
            <person name="Berlin A."/>
            <person name="Chapman S.B."/>
            <person name="Chen Z."/>
            <person name="Freedman E."/>
            <person name="Gellesch M."/>
            <person name="Goldberg J."/>
            <person name="Griggs A."/>
            <person name="Gujja S."/>
            <person name="Heilman E."/>
            <person name="Heiman D."/>
            <person name="Howarth C."/>
            <person name="Mehta T."/>
            <person name="Neiman D."/>
            <person name="Pearson M."/>
            <person name="Roberts A."/>
            <person name="Saif S."/>
            <person name="Shea T."/>
            <person name="Shenoy N."/>
            <person name="Sisk P."/>
            <person name="Stolte C."/>
            <person name="Sykes S."/>
            <person name="White J."/>
            <person name="Yandava C."/>
            <person name="Haas B."/>
            <person name="Nusbaum C."/>
            <person name="Birren B."/>
        </authorList>
    </citation>
    <scope>NUCLEOTIDE SEQUENCE</scope>
    <source>
        <strain evidence="15">ATCC 30864</strain>
    </source>
</reference>
<evidence type="ECO:0000256" key="3">
    <source>
        <dbReference type="ARBA" id="ARBA00022525"/>
    </source>
</evidence>
<feature type="transmembrane region" description="Helical" evidence="10">
    <location>
        <begin position="659"/>
        <end position="683"/>
    </location>
</feature>
<proteinExistence type="inferred from homology"/>
<dbReference type="GO" id="GO:0007169">
    <property type="term" value="P:cell surface receptor protein tyrosine kinase signaling pathway"/>
    <property type="evidence" value="ECO:0007669"/>
    <property type="project" value="TreeGrafter"/>
</dbReference>
<dbReference type="SUPFAM" id="SSF56112">
    <property type="entry name" value="Protein kinase-like (PK-like)"/>
    <property type="match status" value="1"/>
</dbReference>
<comment type="subcellular location">
    <subcellularLocation>
        <location evidence="1">Secreted</location>
    </subcellularLocation>
</comment>
<keyword evidence="8" id="KW-0829">Tyrosine-protein kinase</keyword>
<dbReference type="InterPro" id="IPR008266">
    <property type="entry name" value="Tyr_kinase_AS"/>
</dbReference>
<dbReference type="PhylomeDB" id="A0A0D2X1I0"/>
<dbReference type="EMBL" id="KE346362">
    <property type="protein sequence ID" value="KJE90844.1"/>
    <property type="molecule type" value="Genomic_DNA"/>
</dbReference>
<comment type="similarity">
    <text evidence="2">Belongs to the dermatopontin family.</text>
</comment>
<keyword evidence="3" id="KW-0964">Secreted</keyword>
<keyword evidence="10" id="KW-0812">Transmembrane</keyword>
<dbReference type="InterPro" id="IPR000436">
    <property type="entry name" value="Sushi_SCR_CCP_dom"/>
</dbReference>
<keyword evidence="10" id="KW-0472">Membrane</keyword>
<evidence type="ECO:0000256" key="9">
    <source>
        <dbReference type="ARBA" id="ARBA00023157"/>
    </source>
</evidence>
<dbReference type="Gene3D" id="3.30.200.20">
    <property type="entry name" value="Phosphorylase Kinase, domain 1"/>
    <property type="match status" value="1"/>
</dbReference>
<dbReference type="SUPFAM" id="SSF57535">
    <property type="entry name" value="Complement control module/SCR domain"/>
    <property type="match status" value="6"/>
</dbReference>
<dbReference type="InParanoid" id="A0A0D2X1I0"/>
<evidence type="ECO:0000256" key="2">
    <source>
        <dbReference type="ARBA" id="ARBA00008712"/>
    </source>
</evidence>
<keyword evidence="11" id="KW-0732">Signal</keyword>
<evidence type="ECO:0000256" key="10">
    <source>
        <dbReference type="SAM" id="Phobius"/>
    </source>
</evidence>
<dbReference type="eggNOG" id="KOG4297">
    <property type="taxonomic scope" value="Eukaryota"/>
</dbReference>
<feature type="domain" description="Sushi" evidence="13">
    <location>
        <begin position="198"/>
        <end position="256"/>
    </location>
</feature>
<evidence type="ECO:0000256" key="8">
    <source>
        <dbReference type="ARBA" id="ARBA00023137"/>
    </source>
</evidence>
<feature type="domain" description="Sushi" evidence="13">
    <location>
        <begin position="326"/>
        <end position="391"/>
    </location>
</feature>
<dbReference type="Pfam" id="PF07714">
    <property type="entry name" value="PK_Tyr_Ser-Thr"/>
    <property type="match status" value="1"/>
</dbReference>
<evidence type="ECO:0000256" key="4">
    <source>
        <dbReference type="ARBA" id="ARBA00022679"/>
    </source>
</evidence>
<evidence type="ECO:0000256" key="5">
    <source>
        <dbReference type="ARBA" id="ARBA00022741"/>
    </source>
</evidence>
<organism evidence="14 15">
    <name type="scientific">Capsaspora owczarzaki (strain ATCC 30864)</name>
    <dbReference type="NCBI Taxonomy" id="595528"/>
    <lineage>
        <taxon>Eukaryota</taxon>
        <taxon>Filasterea</taxon>
        <taxon>Capsaspora</taxon>
    </lineage>
</organism>
<protein>
    <submittedName>
        <fullName evidence="14">TKL protein kinase</fullName>
    </submittedName>
</protein>
<dbReference type="InterPro" id="IPR026645">
    <property type="entry name" value="Dermatopontin"/>
</dbReference>
<dbReference type="CDD" id="cd00033">
    <property type="entry name" value="CCP"/>
    <property type="match status" value="5"/>
</dbReference>
<dbReference type="Pfam" id="PF00084">
    <property type="entry name" value="Sushi"/>
    <property type="match status" value="5"/>
</dbReference>
<feature type="chain" id="PRO_5002254957" evidence="11">
    <location>
        <begin position="23"/>
        <end position="1153"/>
    </location>
</feature>
<dbReference type="InterPro" id="IPR035976">
    <property type="entry name" value="Sushi/SCR/CCP_sf"/>
</dbReference>
<keyword evidence="15" id="KW-1185">Reference proteome</keyword>
<dbReference type="Pfam" id="PF14704">
    <property type="entry name" value="DERM"/>
    <property type="match status" value="1"/>
</dbReference>
<feature type="domain" description="Protein kinase" evidence="12">
    <location>
        <begin position="858"/>
        <end position="1134"/>
    </location>
</feature>
<dbReference type="Gene3D" id="1.10.510.10">
    <property type="entry name" value="Transferase(Phosphotransferase) domain 1"/>
    <property type="match status" value="1"/>
</dbReference>
<dbReference type="GO" id="GO:0004714">
    <property type="term" value="F:transmembrane receptor protein tyrosine kinase activity"/>
    <property type="evidence" value="ECO:0007669"/>
    <property type="project" value="TreeGrafter"/>
</dbReference>
<dbReference type="InterPro" id="IPR050122">
    <property type="entry name" value="RTK"/>
</dbReference>
<evidence type="ECO:0000256" key="6">
    <source>
        <dbReference type="ARBA" id="ARBA00022777"/>
    </source>
</evidence>
<dbReference type="eggNOG" id="KOG1026">
    <property type="taxonomic scope" value="Eukaryota"/>
</dbReference>
<dbReference type="GO" id="GO:0005524">
    <property type="term" value="F:ATP binding"/>
    <property type="evidence" value="ECO:0007669"/>
    <property type="project" value="UniProtKB-KW"/>
</dbReference>
<evidence type="ECO:0000259" key="13">
    <source>
        <dbReference type="PROSITE" id="PS50923"/>
    </source>
</evidence>
<feature type="signal peptide" evidence="11">
    <location>
        <begin position="1"/>
        <end position="22"/>
    </location>
</feature>
<dbReference type="InterPro" id="IPR000719">
    <property type="entry name" value="Prot_kinase_dom"/>
</dbReference>
<sequence length="1153" mass="123007">MLVVCGTLLLVAALQLAGTCSAAYVEAVDLPTNLFTAGSTSYQTVDVSNPQCYFKGFKATYDTAAKDRNWQYIRACITKNNQEPLTATNTPNNWSGELNTYDAALSWTATTGTTLFGMASVYGPAAADRIFKTRAVPMIPEFKVAGSCVTSSAVNSFKGPLDYSCSGSFQYIGSLLSTHSNSQDDRQWYFACCVMAPKSCVQPDNFPAGSWNCNFMTVGGVCGHSCATGTRSTNSSGVITCQPTESWTSRQFSCEQINCGSPANPPNGNFACATGPAGTTYLASCSLQCDLGYQPAAPTNIICQDSGPTSGFGWTSPSSNCNLVPDYCPSPGTISNGMVSCSGLTLGSTCTYLCNQAYVIDGTAGASTTRTCAGNTTVAGKWSAPKPICVLNNVLCPDNIPRPFNGAVSCSGFSLGGVCTISCNQGYQLRGYAPLETVDSVCQSNGSWTHPETNYCDPLACNPLPTIANGGYNCQGGSAVVGSTCAPFCNTGYTLEGSYADPVYCNVSQQWNATVSAHCTIVSCPVLTLEHGAVECTGDTTNYLSVCAPRCDAGYGLAGQNTDPVRCQASGAWNATMKAHCGILACSALSLLNGSFVCSDSFNYMSQCVPHCDSGLRLAGNSTEFVTCNSSLLWAPVVSPIECRVDNSDDKPESSSASMVPAVAGSVVGGVFLLLLLVALMLVRRRRRSRASMQLIVKGSSSASLPMYDNALSHGSTSLSMQPLSNKQREALGTQDSASDLYSTLQPNNTISIAKGTVPARASSHYESDQIYDSVQTSQQYEAPAKQNGAEPSAQYDSTRMYDAPVVTAQYEATQTYDAPVVAASHKVSSVTEAADHYEPSQVYERPGPRSKSLRDNLVLGAKLGSGNFGIVVRGQLPRQFVAPDAQYLLNGLNEGANLDVAVKSLQSDANDKSRLEFVEEARMMAQFCHPNVVRYIAALLDSVPYMCVIELMPYGDLRHVLAQSKALGISWSAAEMNRALAQVALGLEYLESIRFIHRDIAARNCLVSSELTVKISDFGMSRSLAEEQDYYRMHNRGKVPVKWMAPECINYRKFSHSSDVWAFGVLAWEVFSYGASPYESVEARQLVAEIEAGLRLEQPASCPNDVYSLLLTCWDLNPLSRPAIASLRAHFESASAGHDVRDIGSLIAQAPA</sequence>
<evidence type="ECO:0000313" key="15">
    <source>
        <dbReference type="Proteomes" id="UP000008743"/>
    </source>
</evidence>
<dbReference type="SMART" id="SM00032">
    <property type="entry name" value="CCP"/>
    <property type="match status" value="7"/>
</dbReference>
<dbReference type="GO" id="GO:0005576">
    <property type="term" value="C:extracellular region"/>
    <property type="evidence" value="ECO:0007669"/>
    <property type="project" value="UniProtKB-SubCell"/>
</dbReference>
<dbReference type="Gene3D" id="2.10.70.10">
    <property type="entry name" value="Complement Module, domain 1"/>
    <property type="match status" value="6"/>
</dbReference>
<evidence type="ECO:0000256" key="7">
    <source>
        <dbReference type="ARBA" id="ARBA00022840"/>
    </source>
</evidence>
<keyword evidence="5" id="KW-0547">Nucleotide-binding</keyword>
<dbReference type="PROSITE" id="PS50011">
    <property type="entry name" value="PROTEIN_KINASE_DOM"/>
    <property type="match status" value="1"/>
</dbReference>
<dbReference type="Proteomes" id="UP000008743">
    <property type="component" value="Unassembled WGS sequence"/>
</dbReference>
<feature type="domain" description="Sushi" evidence="13">
    <location>
        <begin position="257"/>
        <end position="323"/>
    </location>
</feature>
<keyword evidence="10" id="KW-1133">Transmembrane helix</keyword>
<dbReference type="FunFam" id="1.10.510.10:FF:000554">
    <property type="entry name" value="Predicted protein"/>
    <property type="match status" value="1"/>
</dbReference>
<dbReference type="CDD" id="cd00192">
    <property type="entry name" value="PTKc"/>
    <property type="match status" value="1"/>
</dbReference>
<dbReference type="SMART" id="SM00219">
    <property type="entry name" value="TyrKc"/>
    <property type="match status" value="1"/>
</dbReference>
<dbReference type="PROSITE" id="PS50923">
    <property type="entry name" value="SUSHI"/>
    <property type="match status" value="5"/>
</dbReference>
<dbReference type="OrthoDB" id="1668230at2759"/>
<dbReference type="InterPro" id="IPR011009">
    <property type="entry name" value="Kinase-like_dom_sf"/>
</dbReference>
<keyword evidence="6 14" id="KW-0418">Kinase</keyword>